<feature type="region of interest" description="Disordered" evidence="1">
    <location>
        <begin position="1"/>
        <end position="30"/>
    </location>
</feature>
<evidence type="ECO:0000313" key="4">
    <source>
        <dbReference type="Proteomes" id="UP000698752"/>
    </source>
</evidence>
<reference evidence="4" key="1">
    <citation type="journal article" date="2021" name="Syst. Appl. Microbiol.">
        <title>Roseomonas hellenica sp. nov., isolated from roots of wild-growing Alkanna tinctoria.</title>
        <authorList>
            <person name="Rat A."/>
            <person name="Naranjo H.D."/>
            <person name="Lebbe L."/>
            <person name="Cnockaert M."/>
            <person name="Krigas N."/>
            <person name="Grigoriadou K."/>
            <person name="Maloupa E."/>
            <person name="Willems A."/>
        </authorList>
    </citation>
    <scope>NUCLEOTIDE SEQUENCE [LARGE SCALE GENOMIC DNA]</scope>
    <source>
        <strain evidence="4">LMG 31159</strain>
    </source>
</reference>
<evidence type="ECO:0000256" key="2">
    <source>
        <dbReference type="SAM" id="Phobius"/>
    </source>
</evidence>
<sequence length="334" mass="35936">MPDHDATVRLARPGTAPVQPPSRPPAPAGRGRPVALIAAAGALVAVTGSGAALWFLRGADPADPPPKPEAAALAPPPPIVPAAALYVEPPAIAATEDTIREHRAAVPTLFSLANNPRVFVIDFPDLEAQGAAMNRVAALIEKAGAPRDRVLDDAELAAAIARSGETPATYYYGHNYRGRDIDRFFALAAQQGIALTAGETWLRDQLARIRTTVPAGDAIAILSVPGLDARIDPLMRRAILHHEIGHGHFFTNTAFADHVGRVWREVFTADERAHFRAFLQREGYDPSLEEVMMNEAMAYLIFTPDTRFFTPAHAGLDEARADELRAALRDGVPR</sequence>
<keyword evidence="2" id="KW-1133">Transmembrane helix</keyword>
<organism evidence="3 4">
    <name type="scientific">Neoroseomonas terrae</name>
    <dbReference type="NCBI Taxonomy" id="424799"/>
    <lineage>
        <taxon>Bacteria</taxon>
        <taxon>Pseudomonadati</taxon>
        <taxon>Pseudomonadota</taxon>
        <taxon>Alphaproteobacteria</taxon>
        <taxon>Acetobacterales</taxon>
        <taxon>Acetobacteraceae</taxon>
        <taxon>Neoroseomonas</taxon>
    </lineage>
</organism>
<keyword evidence="2" id="KW-0472">Membrane</keyword>
<dbReference type="RefSeq" id="WP_211868897.1">
    <property type="nucleotide sequence ID" value="NZ_JAAEDI010000011.1"/>
</dbReference>
<keyword evidence="2" id="KW-0812">Transmembrane</keyword>
<name>A0ABS5EGZ7_9PROT</name>
<dbReference type="Proteomes" id="UP000698752">
    <property type="component" value="Unassembled WGS sequence"/>
</dbReference>
<keyword evidence="4" id="KW-1185">Reference proteome</keyword>
<gene>
    <name evidence="3" type="ORF">GXW78_11550</name>
</gene>
<evidence type="ECO:0000256" key="1">
    <source>
        <dbReference type="SAM" id="MobiDB-lite"/>
    </source>
</evidence>
<feature type="transmembrane region" description="Helical" evidence="2">
    <location>
        <begin position="34"/>
        <end position="56"/>
    </location>
</feature>
<dbReference type="EMBL" id="JAAEDI010000011">
    <property type="protein sequence ID" value="MBR0650299.1"/>
    <property type="molecule type" value="Genomic_DNA"/>
</dbReference>
<comment type="caution">
    <text evidence="3">The sequence shown here is derived from an EMBL/GenBank/DDBJ whole genome shotgun (WGS) entry which is preliminary data.</text>
</comment>
<protein>
    <submittedName>
        <fullName evidence="3">Uncharacterized protein</fullName>
    </submittedName>
</protein>
<evidence type="ECO:0000313" key="3">
    <source>
        <dbReference type="EMBL" id="MBR0650299.1"/>
    </source>
</evidence>
<proteinExistence type="predicted"/>
<feature type="compositionally biased region" description="Pro residues" evidence="1">
    <location>
        <begin position="18"/>
        <end position="27"/>
    </location>
</feature>
<accession>A0ABS5EGZ7</accession>